<gene>
    <name evidence="1" type="ORF">Cspa_c34120</name>
</gene>
<protein>
    <submittedName>
        <fullName evidence="1">Uncharacterized protein</fullName>
    </submittedName>
</protein>
<keyword evidence="2" id="KW-1185">Reference proteome</keyword>
<evidence type="ECO:0000313" key="1">
    <source>
        <dbReference type="EMBL" id="AGF57173.1"/>
    </source>
</evidence>
<name>M1MLQ8_9CLOT</name>
<sequence length="146" mass="16737">MFKPFFREDKVLNGGIFLNCEVQFNLFHYIFEGKEVIALKTCDNNAIAIQNTGHAMWLWVNENREKSKIDKIIGSLCNQLKESKLSSISGKPEFAKIFSEKYSKITESSNKISLSMEAYQCQKIIQPKNVQGKLIKAELSNRDIII</sequence>
<dbReference type="STRING" id="36745.CLSAP_31750"/>
<dbReference type="AlphaFoldDB" id="M1MLQ8"/>
<dbReference type="HOGENOM" id="CLU_1774172_0_0_9"/>
<dbReference type="OrthoDB" id="3174529at2"/>
<accession>M1MLQ8</accession>
<dbReference type="PATRIC" id="fig|931276.5.peg.3438"/>
<dbReference type="KEGG" id="csr:Cspa_c34120"/>
<reference evidence="1 2" key="1">
    <citation type="submission" date="2013-02" db="EMBL/GenBank/DDBJ databases">
        <title>Genome sequence of Clostridium saccharoperbutylacetonicum N1-4(HMT).</title>
        <authorList>
            <person name="Poehlein A."/>
            <person name="Daniel R."/>
        </authorList>
    </citation>
    <scope>NUCLEOTIDE SEQUENCE [LARGE SCALE GENOMIC DNA]</scope>
    <source>
        <strain evidence="2">N1-4(HMT)</strain>
    </source>
</reference>
<proteinExistence type="predicted"/>
<evidence type="ECO:0000313" key="2">
    <source>
        <dbReference type="Proteomes" id="UP000011728"/>
    </source>
</evidence>
<dbReference type="Proteomes" id="UP000011728">
    <property type="component" value="Chromosome"/>
</dbReference>
<dbReference type="EMBL" id="CP004121">
    <property type="protein sequence ID" value="AGF57173.1"/>
    <property type="molecule type" value="Genomic_DNA"/>
</dbReference>
<dbReference type="RefSeq" id="WP_015393491.1">
    <property type="nucleotide sequence ID" value="NC_020291.1"/>
</dbReference>
<organism evidence="1 2">
    <name type="scientific">Clostridium saccharoperbutylacetonicum N1-4(HMT)</name>
    <dbReference type="NCBI Taxonomy" id="931276"/>
    <lineage>
        <taxon>Bacteria</taxon>
        <taxon>Bacillati</taxon>
        <taxon>Bacillota</taxon>
        <taxon>Clostridia</taxon>
        <taxon>Eubacteriales</taxon>
        <taxon>Clostridiaceae</taxon>
        <taxon>Clostridium</taxon>
    </lineage>
</organism>